<sequence>MAKKGKAPDPHAAREAANYDNPIPSREFIQELLAEADQPLSNQQIFERLGLKGDEAIEALRRRLRAMERDGQLLINRKGSYGLVDKMDLIHGRVQGHRDGYGFLVPLAGGDDLYLSARQMSRVFDGDEALASIEGIDPRGRKEGKIVEVLKRGTTEVVGRYIEDSGIGSVIPDNARVNHDILIPPQRKGGAENGQIVCVQITDYPTRKLGAKGTIIEVLGEHLDPGMEIDVAIRSHGIPHTWPEEVLKEAAALADEPTEADKEGRVDLRELPFVTIDGEDARDFDDAVYCEQVNASWRLWVAIADVAHYVRPGSALDEEAIIRGNSVYFPERVVPMLPEALSNGLCSLKPGVDRLSMICEMEISKSGKLVGHKFYEGLIHSHARLTYTQVGQVLETGSHPDVDAQRVPDLERLQGLYKVLRKARDNRGAIDFETVETRILFDENRKISEIVPVHRNDAHKLIEECMLCANVATARFFEACELPILYRVHEGPNEEKMENLRGFLGELGLDLSGGDKPTPNDYQKLLAQVADRDDANVIQTMMLRSLSQAVYQPENKGHFGLNYPGYAHFTSPIRRYPDLLVHRGIRRIVRSEIASVQVVRTGAAPIPAQKIFPYDVGAMVQFGEQCSMTERRADDATREVEAWLKCEFLHHRVGEEFDAVVAAVTSFGLFVELSDLYIEGLVHISSLPGDYYHFDPGKQRLSGERSGRSFNLGDSVRVQVARVSLEDKKIDLELVGSTPRKGAGKKTTGGGKSRGRGGKDTGAKGKGATDKPASKRSSKKRRTGQRKHHD</sequence>
<dbReference type="SUPFAM" id="SSF50249">
    <property type="entry name" value="Nucleic acid-binding proteins"/>
    <property type="match status" value="4"/>
</dbReference>
<dbReference type="InterPro" id="IPR040476">
    <property type="entry name" value="CSD2"/>
</dbReference>
<evidence type="ECO:0000256" key="2">
    <source>
        <dbReference type="ARBA" id="ARBA00004496"/>
    </source>
</evidence>
<dbReference type="InterPro" id="IPR022966">
    <property type="entry name" value="RNase_II/R_CS"/>
</dbReference>
<dbReference type="InterPro" id="IPR001900">
    <property type="entry name" value="RNase_II/R"/>
</dbReference>
<evidence type="ECO:0000256" key="4">
    <source>
        <dbReference type="ARBA" id="ARBA00022722"/>
    </source>
</evidence>
<dbReference type="PROSITE" id="PS50126">
    <property type="entry name" value="S1"/>
    <property type="match status" value="1"/>
</dbReference>
<feature type="compositionally biased region" description="Basic and acidic residues" evidence="9">
    <location>
        <begin position="757"/>
        <end position="773"/>
    </location>
</feature>
<keyword evidence="5 8" id="KW-0378">Hydrolase</keyword>
<feature type="region of interest" description="Disordered" evidence="9">
    <location>
        <begin position="1"/>
        <end position="20"/>
    </location>
</feature>
<evidence type="ECO:0000256" key="6">
    <source>
        <dbReference type="ARBA" id="ARBA00022839"/>
    </source>
</evidence>
<dbReference type="InterPro" id="IPR011805">
    <property type="entry name" value="RNase_R"/>
</dbReference>
<dbReference type="PROSITE" id="PS01175">
    <property type="entry name" value="RIBONUCLEASE_II"/>
    <property type="match status" value="1"/>
</dbReference>
<dbReference type="InterPro" id="IPR050180">
    <property type="entry name" value="RNR_Ribonuclease"/>
</dbReference>
<dbReference type="Pfam" id="PF17876">
    <property type="entry name" value="CSD2"/>
    <property type="match status" value="1"/>
</dbReference>
<dbReference type="PANTHER" id="PTHR23355:SF9">
    <property type="entry name" value="DIS3-LIKE EXONUCLEASE 2"/>
    <property type="match status" value="1"/>
</dbReference>
<organism evidence="11 12">
    <name type="scientific">Candidatus Litorirhabdus singularis</name>
    <dbReference type="NCBI Taxonomy" id="2518993"/>
    <lineage>
        <taxon>Bacteria</taxon>
        <taxon>Pseudomonadati</taxon>
        <taxon>Pseudomonadota</taxon>
        <taxon>Gammaproteobacteria</taxon>
        <taxon>Cellvibrionales</taxon>
        <taxon>Halieaceae</taxon>
        <taxon>Candidatus Litorirhabdus</taxon>
    </lineage>
</organism>
<keyword evidence="6 8" id="KW-0269">Exonuclease</keyword>
<dbReference type="InterPro" id="IPR012340">
    <property type="entry name" value="NA-bd_OB-fold"/>
</dbReference>
<dbReference type="Gene3D" id="2.40.50.140">
    <property type="entry name" value="Nucleic acid-binding proteins"/>
    <property type="match status" value="2"/>
</dbReference>
<dbReference type="RefSeq" id="WP_279246790.1">
    <property type="nucleotide sequence ID" value="NZ_SHNN01000004.1"/>
</dbReference>
<feature type="region of interest" description="Disordered" evidence="9">
    <location>
        <begin position="736"/>
        <end position="790"/>
    </location>
</feature>
<dbReference type="InterPro" id="IPR013668">
    <property type="entry name" value="RNase_R_HTH_12"/>
</dbReference>
<dbReference type="InterPro" id="IPR003029">
    <property type="entry name" value="S1_domain"/>
</dbReference>
<dbReference type="PANTHER" id="PTHR23355">
    <property type="entry name" value="RIBONUCLEASE"/>
    <property type="match status" value="1"/>
</dbReference>
<keyword evidence="4 8" id="KW-0540">Nuclease</keyword>
<dbReference type="EMBL" id="SHNN01000004">
    <property type="protein sequence ID" value="MCX2982760.1"/>
    <property type="molecule type" value="Genomic_DNA"/>
</dbReference>
<dbReference type="Pfam" id="PF00773">
    <property type="entry name" value="RNB"/>
    <property type="match status" value="1"/>
</dbReference>
<dbReference type="InterPro" id="IPR004476">
    <property type="entry name" value="RNase_II/RNase_R"/>
</dbReference>
<dbReference type="SMART" id="SM00955">
    <property type="entry name" value="RNB"/>
    <property type="match status" value="1"/>
</dbReference>
<comment type="catalytic activity">
    <reaction evidence="1 8">
        <text>Exonucleolytic cleavage in the 3'- to 5'-direction to yield nucleoside 5'-phosphates.</text>
        <dbReference type="EC" id="3.1.13.1"/>
    </reaction>
</comment>
<evidence type="ECO:0000256" key="8">
    <source>
        <dbReference type="HAMAP-Rule" id="MF_01895"/>
    </source>
</evidence>
<dbReference type="NCBIfam" id="TIGR02063">
    <property type="entry name" value="RNase_R"/>
    <property type="match status" value="1"/>
</dbReference>
<keyword evidence="7 8" id="KW-0694">RNA-binding</keyword>
<comment type="caution">
    <text evidence="11">The sequence shown here is derived from an EMBL/GenBank/DDBJ whole genome shotgun (WGS) entry which is preliminary data.</text>
</comment>
<reference evidence="11" key="1">
    <citation type="submission" date="2019-02" db="EMBL/GenBank/DDBJ databases">
        <authorList>
            <person name="Li S.-H."/>
        </authorList>
    </citation>
    <scope>NUCLEOTIDE SEQUENCE</scope>
    <source>
        <strain evidence="11">IMCC14734</strain>
    </source>
</reference>
<dbReference type="InterPro" id="IPR013223">
    <property type="entry name" value="RNase_B_OB_dom"/>
</dbReference>
<accession>A0ABT3TLY8</accession>
<dbReference type="NCBIfam" id="TIGR00358">
    <property type="entry name" value="3_prime_RNase"/>
    <property type="match status" value="1"/>
</dbReference>
<comment type="similarity">
    <text evidence="8">Belongs to the RNR ribonuclease family. RNase R subfamily.</text>
</comment>
<dbReference type="SMART" id="SM00316">
    <property type="entry name" value="S1"/>
    <property type="match status" value="2"/>
</dbReference>
<name>A0ABT3TLY8_9GAMM</name>
<evidence type="ECO:0000256" key="1">
    <source>
        <dbReference type="ARBA" id="ARBA00001849"/>
    </source>
</evidence>
<feature type="compositionally biased region" description="Basic residues" evidence="9">
    <location>
        <begin position="774"/>
        <end position="790"/>
    </location>
</feature>
<keyword evidence="3 8" id="KW-0963">Cytoplasm</keyword>
<gene>
    <name evidence="8 11" type="primary">rnr</name>
    <name evidence="11" type="ORF">EYC98_18005</name>
</gene>
<comment type="subcellular location">
    <subcellularLocation>
        <location evidence="2 8">Cytoplasm</location>
    </subcellularLocation>
</comment>
<comment type="function">
    <text evidence="8">3'-5' exoribonuclease that releases 5'-nucleoside monophosphates and is involved in maturation of structured RNAs.</text>
</comment>
<dbReference type="InterPro" id="IPR011129">
    <property type="entry name" value="CSD"/>
</dbReference>
<keyword evidence="12" id="KW-1185">Reference proteome</keyword>
<dbReference type="HAMAP" id="MF_01895">
    <property type="entry name" value="RNase_R"/>
    <property type="match status" value="1"/>
</dbReference>
<evidence type="ECO:0000313" key="12">
    <source>
        <dbReference type="Proteomes" id="UP001143362"/>
    </source>
</evidence>
<protein>
    <recommendedName>
        <fullName evidence="8">Ribonuclease R</fullName>
        <shortName evidence="8">RNase R</shortName>
        <ecNumber evidence="8">3.1.13.1</ecNumber>
    </recommendedName>
</protein>
<evidence type="ECO:0000256" key="9">
    <source>
        <dbReference type="SAM" id="MobiDB-lite"/>
    </source>
</evidence>
<dbReference type="CDD" id="cd04471">
    <property type="entry name" value="S1_RNase_R"/>
    <property type="match status" value="1"/>
</dbReference>
<evidence type="ECO:0000313" key="11">
    <source>
        <dbReference type="EMBL" id="MCX2982760.1"/>
    </source>
</evidence>
<dbReference type="Pfam" id="PF08461">
    <property type="entry name" value="WHD_RNase_R"/>
    <property type="match status" value="1"/>
</dbReference>
<feature type="domain" description="S1 motif" evidence="10">
    <location>
        <begin position="654"/>
        <end position="735"/>
    </location>
</feature>
<evidence type="ECO:0000256" key="5">
    <source>
        <dbReference type="ARBA" id="ARBA00022801"/>
    </source>
</evidence>
<dbReference type="Pfam" id="PF00575">
    <property type="entry name" value="S1"/>
    <property type="match status" value="1"/>
</dbReference>
<dbReference type="EC" id="3.1.13.1" evidence="8"/>
<dbReference type="Pfam" id="PF08206">
    <property type="entry name" value="OB_RNB"/>
    <property type="match status" value="1"/>
</dbReference>
<evidence type="ECO:0000256" key="3">
    <source>
        <dbReference type="ARBA" id="ARBA00022490"/>
    </source>
</evidence>
<dbReference type="Proteomes" id="UP001143362">
    <property type="component" value="Unassembled WGS sequence"/>
</dbReference>
<evidence type="ECO:0000256" key="7">
    <source>
        <dbReference type="ARBA" id="ARBA00022884"/>
    </source>
</evidence>
<dbReference type="SMART" id="SM00357">
    <property type="entry name" value="CSP"/>
    <property type="match status" value="2"/>
</dbReference>
<feature type="compositionally biased region" description="Basic and acidic residues" evidence="9">
    <location>
        <begin position="1"/>
        <end position="14"/>
    </location>
</feature>
<proteinExistence type="inferred from homology"/>
<evidence type="ECO:0000259" key="10">
    <source>
        <dbReference type="PROSITE" id="PS50126"/>
    </source>
</evidence>